<feature type="transmembrane region" description="Helical" evidence="2">
    <location>
        <begin position="29"/>
        <end position="54"/>
    </location>
</feature>
<comment type="caution">
    <text evidence="3">The sequence shown here is derived from an EMBL/GenBank/DDBJ whole genome shotgun (WGS) entry which is preliminary data.</text>
</comment>
<dbReference type="Gene3D" id="3.40.30.10">
    <property type="entry name" value="Glutaredoxin"/>
    <property type="match status" value="1"/>
</dbReference>
<dbReference type="EMBL" id="JAAZKV010000012">
    <property type="protein sequence ID" value="NMA44526.1"/>
    <property type="molecule type" value="Genomic_DNA"/>
</dbReference>
<proteinExistence type="predicted"/>
<evidence type="ECO:0008006" key="5">
    <source>
        <dbReference type="Google" id="ProtNLM"/>
    </source>
</evidence>
<reference evidence="3 4" key="1">
    <citation type="journal article" date="2020" name="Biotechnol. Biofuels">
        <title>New insights from the biogas microbiome by comprehensive genome-resolved metagenomics of nearly 1600 species originating from multiple anaerobic digesters.</title>
        <authorList>
            <person name="Campanaro S."/>
            <person name="Treu L."/>
            <person name="Rodriguez-R L.M."/>
            <person name="Kovalovszki A."/>
            <person name="Ziels R.M."/>
            <person name="Maus I."/>
            <person name="Zhu X."/>
            <person name="Kougias P.G."/>
            <person name="Basile A."/>
            <person name="Luo G."/>
            <person name="Schluter A."/>
            <person name="Konstantinidis K.T."/>
            <person name="Angelidaki I."/>
        </authorList>
    </citation>
    <scope>NUCLEOTIDE SEQUENCE [LARGE SCALE GENOMIC DNA]</scope>
    <source>
        <strain evidence="3">AS22ysBPME_79</strain>
    </source>
</reference>
<dbReference type="InterPro" id="IPR036249">
    <property type="entry name" value="Thioredoxin-like_sf"/>
</dbReference>
<gene>
    <name evidence="3" type="ORF">GX950_01795</name>
</gene>
<dbReference type="SUPFAM" id="SSF52833">
    <property type="entry name" value="Thioredoxin-like"/>
    <property type="match status" value="1"/>
</dbReference>
<feature type="compositionally biased region" description="Basic residues" evidence="1">
    <location>
        <begin position="1"/>
        <end position="10"/>
    </location>
</feature>
<evidence type="ECO:0000313" key="4">
    <source>
        <dbReference type="Proteomes" id="UP000526302"/>
    </source>
</evidence>
<feature type="compositionally biased region" description="Low complexity" evidence="1">
    <location>
        <begin position="11"/>
        <end position="24"/>
    </location>
</feature>
<dbReference type="AlphaFoldDB" id="A0A7K4BZ36"/>
<organism evidence="3 4">
    <name type="scientific">Candidatus Iainarchaeum sp</name>
    <dbReference type="NCBI Taxonomy" id="3101447"/>
    <lineage>
        <taxon>Archaea</taxon>
        <taxon>Candidatus Iainarchaeota</taxon>
        <taxon>Candidatus Iainarchaeia</taxon>
        <taxon>Candidatus Iainarchaeales</taxon>
        <taxon>Candidatus Iainarchaeaceae</taxon>
        <taxon>Candidatus Iainarchaeum</taxon>
    </lineage>
</organism>
<accession>A0A7K4BZ36</accession>
<keyword evidence="2" id="KW-0472">Membrane</keyword>
<keyword evidence="2" id="KW-1133">Transmembrane helix</keyword>
<evidence type="ECO:0000313" key="3">
    <source>
        <dbReference type="EMBL" id="NMA44526.1"/>
    </source>
</evidence>
<evidence type="ECO:0000256" key="1">
    <source>
        <dbReference type="SAM" id="MobiDB-lite"/>
    </source>
</evidence>
<feature type="region of interest" description="Disordered" evidence="1">
    <location>
        <begin position="1"/>
        <end position="24"/>
    </location>
</feature>
<evidence type="ECO:0000256" key="2">
    <source>
        <dbReference type="SAM" id="Phobius"/>
    </source>
</evidence>
<protein>
    <recommendedName>
        <fullName evidence="5">Thioredoxin domain-containing protein</fullName>
    </recommendedName>
</protein>
<name>A0A7K4BZ36_9ARCH</name>
<dbReference type="Proteomes" id="UP000526302">
    <property type="component" value="Unassembled WGS sequence"/>
</dbReference>
<keyword evidence="2" id="KW-0812">Transmembrane</keyword>
<sequence length="270" mass="29245">MAKHIKHRGSKNQQVEQSNSSNSNDSKKLILVSVVVLIIGLLLGAFLVFGYFAITGNNEKISDSNSSVDLVLLKSNVENYVNKNLILDSSLSAKVTDVNDLGNSLFELEYEIYQSDQVVGAGLFYMSGNNLILPQLPVLDITKPLEIPETESQEQEQPQEVSELSAEEIEALGSFMNCLADKNVVIYGANWCGYTNALVSNLGGFSVVEPIYFECVGKEDYCQSVGVTGYPSVFLNGVKVDPERTISGFAKLTGCDAPSVNQKTTTGSCS</sequence>